<sequence>MTLSIKHLNDDASFLLSFKPSGPDSSNAAIEPFRILLDPWVVGPSSIFHPKISTARPRNQACIASLAELPEPDLVIVSQDKSDHCNEATLRQLPATGTKTIILAEPNSARLIRSWKHFDKAKVRTIPNWEDSSTCGQDRVVRTPVKPLVKGGQPGEVTIAFLKQAKDISGLLHAIGITYRAPSLSSGSSSENQAPSSSPPVSPISPLTPISPFPPTARKSHIHLPMFSSNSSSNLACAGDFPSPPTSPGFFSLRSVRSASSIPFSIFSTSTAVTNLTVPFTRPHSSASLGPTLSVMFAPHGISYASLDGYAKSHLAAESALPLTALLHCFDSVTNPWWLGGKVLLGAPAGKETAKRLQARVWISAHDGDKEVKGLATKFLETKKWMADDLGRQLAEDKEDGDRSAAAVIDGSRPWKGTTVLNLGVGEEVMLDHEGIVNSTASC</sequence>
<accession>A0A420Y325</accession>
<comment type="caution">
    <text evidence="2">The sequence shown here is derived from an EMBL/GenBank/DDBJ whole genome shotgun (WGS) entry which is preliminary data.</text>
</comment>
<feature type="region of interest" description="Disordered" evidence="1">
    <location>
        <begin position="184"/>
        <end position="212"/>
    </location>
</feature>
<reference evidence="2 3" key="1">
    <citation type="submission" date="2018-08" db="EMBL/GenBank/DDBJ databases">
        <title>Draft genome of the lignicolous fungus Coniochaeta pulveracea.</title>
        <authorList>
            <person name="Borstlap C.J."/>
            <person name="De Witt R.N."/>
            <person name="Botha A."/>
            <person name="Volschenk H."/>
        </authorList>
    </citation>
    <scope>NUCLEOTIDE SEQUENCE [LARGE SCALE GENOMIC DNA]</scope>
    <source>
        <strain evidence="2 3">CAB683</strain>
    </source>
</reference>
<dbReference type="AlphaFoldDB" id="A0A420Y325"/>
<feature type="compositionally biased region" description="Low complexity" evidence="1">
    <location>
        <begin position="185"/>
        <end position="196"/>
    </location>
</feature>
<dbReference type="InterPro" id="IPR036866">
    <property type="entry name" value="RibonucZ/Hydroxyglut_hydro"/>
</dbReference>
<dbReference type="OrthoDB" id="332863at2759"/>
<dbReference type="PANTHER" id="PTHR36142">
    <property type="entry name" value="METALLO-HYDROLASE/OXIDOREDUCTASE SUPERFAMILY PROTEIN"/>
    <property type="match status" value="1"/>
</dbReference>
<evidence type="ECO:0000313" key="3">
    <source>
        <dbReference type="Proteomes" id="UP000275385"/>
    </source>
</evidence>
<dbReference type="STRING" id="177199.A0A420Y325"/>
<dbReference type="Gene3D" id="3.60.15.10">
    <property type="entry name" value="Ribonuclease Z/Hydroxyacylglutathione hydrolase-like"/>
    <property type="match status" value="1"/>
</dbReference>
<dbReference type="Proteomes" id="UP000275385">
    <property type="component" value="Unassembled WGS sequence"/>
</dbReference>
<name>A0A420Y325_9PEZI</name>
<protein>
    <submittedName>
        <fullName evidence="2">Uncharacterized protein</fullName>
    </submittedName>
</protein>
<dbReference type="EMBL" id="QVQW01000058">
    <property type="protein sequence ID" value="RKU42281.1"/>
    <property type="molecule type" value="Genomic_DNA"/>
</dbReference>
<gene>
    <name evidence="2" type="ORF">DL546_000183</name>
</gene>
<organism evidence="2 3">
    <name type="scientific">Coniochaeta pulveracea</name>
    <dbReference type="NCBI Taxonomy" id="177199"/>
    <lineage>
        <taxon>Eukaryota</taxon>
        <taxon>Fungi</taxon>
        <taxon>Dikarya</taxon>
        <taxon>Ascomycota</taxon>
        <taxon>Pezizomycotina</taxon>
        <taxon>Sordariomycetes</taxon>
        <taxon>Sordariomycetidae</taxon>
        <taxon>Coniochaetales</taxon>
        <taxon>Coniochaetaceae</taxon>
        <taxon>Coniochaeta</taxon>
    </lineage>
</organism>
<dbReference type="PANTHER" id="PTHR36142:SF5">
    <property type="entry name" value="METALLO-BETA-LACTAMASE DOMAIN-CONTAINING PROTEIN"/>
    <property type="match status" value="1"/>
</dbReference>
<evidence type="ECO:0000256" key="1">
    <source>
        <dbReference type="SAM" id="MobiDB-lite"/>
    </source>
</evidence>
<evidence type="ECO:0000313" key="2">
    <source>
        <dbReference type="EMBL" id="RKU42281.1"/>
    </source>
</evidence>
<proteinExistence type="predicted"/>
<keyword evidence="3" id="KW-1185">Reference proteome</keyword>
<dbReference type="Pfam" id="PF13483">
    <property type="entry name" value="Lactamase_B_3"/>
    <property type="match status" value="1"/>
</dbReference>